<reference evidence="9 10" key="1">
    <citation type="submission" date="2016-12" db="EMBL/GenBank/DDBJ databases">
        <title>Draft genome of Tersicoccus phoenicis 1P05MA.</title>
        <authorList>
            <person name="Nakajima Y."/>
            <person name="Yoshizawa S."/>
            <person name="Nakamura K."/>
            <person name="Ogura Y."/>
            <person name="Hayashi T."/>
            <person name="Kogure K."/>
        </authorList>
    </citation>
    <scope>NUCLEOTIDE SEQUENCE [LARGE SCALE GENOMIC DNA]</scope>
    <source>
        <strain evidence="9 10">1p05MA</strain>
    </source>
</reference>
<evidence type="ECO:0000256" key="2">
    <source>
        <dbReference type="ARBA" id="ARBA00010388"/>
    </source>
</evidence>
<dbReference type="EMBL" id="MRDE01000016">
    <property type="protein sequence ID" value="OMH27617.1"/>
    <property type="molecule type" value="Genomic_DNA"/>
</dbReference>
<dbReference type="InterPro" id="IPR039428">
    <property type="entry name" value="NUOK/Mnh_C1-like"/>
</dbReference>
<feature type="compositionally biased region" description="Basic and acidic residues" evidence="7">
    <location>
        <begin position="117"/>
        <end position="134"/>
    </location>
</feature>
<dbReference type="Pfam" id="PF00420">
    <property type="entry name" value="Oxidored_q2"/>
    <property type="match status" value="1"/>
</dbReference>
<dbReference type="NCBIfam" id="NF005929">
    <property type="entry name" value="PRK07946.1"/>
    <property type="match status" value="1"/>
</dbReference>
<sequence>MSINLTLLIVMGALYTCGVYLLLERSLTRVMLGLILITNATNLLLVATAGRVGLAPLVISGTPPDAYTDPLPQALTLTSIVISFAVTAFLLGVIYRSWMLARQDEVQDDIEDRRVAHQDSYQREEDSVIPHDTSEFTGAAETASAEQEERPGSVGHADAQRAAGNAHEHRRGVDA</sequence>
<evidence type="ECO:0000313" key="9">
    <source>
        <dbReference type="EMBL" id="OMH27617.1"/>
    </source>
</evidence>
<evidence type="ECO:0000256" key="7">
    <source>
        <dbReference type="SAM" id="MobiDB-lite"/>
    </source>
</evidence>
<keyword evidence="3" id="KW-1003">Cell membrane</keyword>
<keyword evidence="10" id="KW-1185">Reference proteome</keyword>
<protein>
    <submittedName>
        <fullName evidence="9">Sodium:proton antiporter</fullName>
    </submittedName>
</protein>
<evidence type="ECO:0000256" key="5">
    <source>
        <dbReference type="ARBA" id="ARBA00022989"/>
    </source>
</evidence>
<dbReference type="RefSeq" id="WP_076701720.1">
    <property type="nucleotide sequence ID" value="NZ_MRDE01000016.1"/>
</dbReference>
<keyword evidence="4 8" id="KW-0812">Transmembrane</keyword>
<dbReference type="PANTHER" id="PTHR34583">
    <property type="entry name" value="ANTIPORTER SUBUNIT MNHC2-RELATED"/>
    <property type="match status" value="1"/>
</dbReference>
<keyword evidence="6 8" id="KW-0472">Membrane</keyword>
<evidence type="ECO:0000256" key="3">
    <source>
        <dbReference type="ARBA" id="ARBA00022475"/>
    </source>
</evidence>
<dbReference type="PANTHER" id="PTHR34583:SF2">
    <property type="entry name" value="ANTIPORTER SUBUNIT MNHC2-RELATED"/>
    <property type="match status" value="1"/>
</dbReference>
<dbReference type="GO" id="GO:0005886">
    <property type="term" value="C:plasma membrane"/>
    <property type="evidence" value="ECO:0007669"/>
    <property type="project" value="UniProtKB-SubCell"/>
</dbReference>
<name>A0A1R1LJA7_9MICC</name>
<accession>A0A1R1LJA7</accession>
<evidence type="ECO:0000256" key="6">
    <source>
        <dbReference type="ARBA" id="ARBA00023136"/>
    </source>
</evidence>
<gene>
    <name evidence="9" type="ORF">BKD30_02905</name>
</gene>
<dbReference type="OrthoDB" id="9799219at2"/>
<keyword evidence="5 8" id="KW-1133">Transmembrane helix</keyword>
<feature type="transmembrane region" description="Helical" evidence="8">
    <location>
        <begin position="6"/>
        <end position="23"/>
    </location>
</feature>
<feature type="transmembrane region" description="Helical" evidence="8">
    <location>
        <begin position="74"/>
        <end position="95"/>
    </location>
</feature>
<comment type="subcellular location">
    <subcellularLocation>
        <location evidence="1">Cell membrane</location>
        <topology evidence="1">Multi-pass membrane protein</topology>
    </subcellularLocation>
</comment>
<evidence type="ECO:0000256" key="8">
    <source>
        <dbReference type="SAM" id="Phobius"/>
    </source>
</evidence>
<evidence type="ECO:0000256" key="1">
    <source>
        <dbReference type="ARBA" id="ARBA00004651"/>
    </source>
</evidence>
<feature type="region of interest" description="Disordered" evidence="7">
    <location>
        <begin position="117"/>
        <end position="175"/>
    </location>
</feature>
<dbReference type="AlphaFoldDB" id="A0A1R1LJA7"/>
<comment type="similarity">
    <text evidence="2">Belongs to the CPA3 antiporters (TC 2.A.63) subunit C family.</text>
</comment>
<dbReference type="Proteomes" id="UP000187085">
    <property type="component" value="Unassembled WGS sequence"/>
</dbReference>
<feature type="transmembrane region" description="Helical" evidence="8">
    <location>
        <begin position="30"/>
        <end position="54"/>
    </location>
</feature>
<dbReference type="Gene3D" id="1.10.287.3510">
    <property type="match status" value="1"/>
</dbReference>
<evidence type="ECO:0000256" key="4">
    <source>
        <dbReference type="ARBA" id="ARBA00022692"/>
    </source>
</evidence>
<proteinExistence type="inferred from homology"/>
<dbReference type="InterPro" id="IPR050601">
    <property type="entry name" value="CPA3_antiporter_subunitC"/>
</dbReference>
<dbReference type="STRING" id="554083.BKD30_02905"/>
<comment type="caution">
    <text evidence="9">The sequence shown here is derived from an EMBL/GenBank/DDBJ whole genome shotgun (WGS) entry which is preliminary data.</text>
</comment>
<organism evidence="9 10">
    <name type="scientific">Tersicoccus phoenicis</name>
    <dbReference type="NCBI Taxonomy" id="554083"/>
    <lineage>
        <taxon>Bacteria</taxon>
        <taxon>Bacillati</taxon>
        <taxon>Actinomycetota</taxon>
        <taxon>Actinomycetes</taxon>
        <taxon>Micrococcales</taxon>
        <taxon>Micrococcaceae</taxon>
        <taxon>Tersicoccus</taxon>
    </lineage>
</organism>
<evidence type="ECO:0000313" key="10">
    <source>
        <dbReference type="Proteomes" id="UP000187085"/>
    </source>
</evidence>